<dbReference type="PANTHER" id="PTHR48081">
    <property type="entry name" value="AB HYDROLASE SUPERFAMILY PROTEIN C4A8.06C"/>
    <property type="match status" value="1"/>
</dbReference>
<dbReference type="Gene3D" id="3.40.50.1820">
    <property type="entry name" value="alpha/beta hydrolase"/>
    <property type="match status" value="1"/>
</dbReference>
<feature type="signal peptide" evidence="2">
    <location>
        <begin position="1"/>
        <end position="21"/>
    </location>
</feature>
<evidence type="ECO:0000256" key="1">
    <source>
        <dbReference type="ARBA" id="ARBA00022801"/>
    </source>
</evidence>
<protein>
    <recommendedName>
        <fullName evidence="3">BD-FAE-like domain-containing protein</fullName>
    </recommendedName>
</protein>
<keyword evidence="2" id="KW-0732">Signal</keyword>
<dbReference type="GO" id="GO:0016787">
    <property type="term" value="F:hydrolase activity"/>
    <property type="evidence" value="ECO:0007669"/>
    <property type="project" value="UniProtKB-KW"/>
</dbReference>
<dbReference type="RefSeq" id="WP_054408024.1">
    <property type="nucleotide sequence ID" value="NZ_FOYA01000001.1"/>
</dbReference>
<evidence type="ECO:0000259" key="3">
    <source>
        <dbReference type="Pfam" id="PF20434"/>
    </source>
</evidence>
<dbReference type="STRING" id="1202724.AM493_10850"/>
<dbReference type="PATRIC" id="fig|1202724.3.peg.2250"/>
<evidence type="ECO:0000313" key="4">
    <source>
        <dbReference type="EMBL" id="KOS06477.1"/>
    </source>
</evidence>
<sequence>MKLKSHACIAFALMLSLSATAQQKEPIPLYSTIPNSKPAPADYKEENKDGLLSKVITPTLLPYFPEKGKANGAAVIICPGGGYQFLAYNHEGKDVAKRFAENGVTAFVLKYRLPSDKIMTDRSIGPLQDAQRALQLVHENAAKWGIDPAKIGILGFSAGGHLAATATTHYNTPVIPVTDSLSVKPDFSVLVYPVISMGQFTHAGSKDNLIGKGASQKTVDAFSNEKQVKPDMCPTFIVHSQDDDIVPVQNAILFYQAMVDNKVKGVLDTYQSGGHGYGMNNRTTTEDWFENCIKWLKQNKVM</sequence>
<feature type="domain" description="BD-FAE-like" evidence="3">
    <location>
        <begin position="63"/>
        <end position="257"/>
    </location>
</feature>
<keyword evidence="1" id="KW-0378">Hydrolase</keyword>
<dbReference type="PANTHER" id="PTHR48081:SF6">
    <property type="entry name" value="PEPTIDASE S9 PROLYL OLIGOPEPTIDASE CATALYTIC DOMAIN-CONTAINING PROTEIN"/>
    <property type="match status" value="1"/>
</dbReference>
<reference evidence="4 5" key="1">
    <citation type="submission" date="2015-08" db="EMBL/GenBank/DDBJ databases">
        <title>Whole genome sequence of Flavobacterium akiainvivens IK-1T, from decaying Wikstroemia oahuensis, an endemic Hawaiian shrub.</title>
        <authorList>
            <person name="Wan X."/>
            <person name="Hou S."/>
            <person name="Saito J."/>
            <person name="Donachie S."/>
        </authorList>
    </citation>
    <scope>NUCLEOTIDE SEQUENCE [LARGE SCALE GENOMIC DNA]</scope>
    <source>
        <strain evidence="4 5">IK-1</strain>
    </source>
</reference>
<dbReference type="SUPFAM" id="SSF53474">
    <property type="entry name" value="alpha/beta-Hydrolases"/>
    <property type="match status" value="1"/>
</dbReference>
<evidence type="ECO:0000313" key="5">
    <source>
        <dbReference type="Proteomes" id="UP000037755"/>
    </source>
</evidence>
<proteinExistence type="predicted"/>
<accession>A0A0M8MIG3</accession>
<evidence type="ECO:0000256" key="2">
    <source>
        <dbReference type="SAM" id="SignalP"/>
    </source>
</evidence>
<keyword evidence="5" id="KW-1185">Reference proteome</keyword>
<organism evidence="4 5">
    <name type="scientific">Flavobacterium akiainvivens</name>
    <dbReference type="NCBI Taxonomy" id="1202724"/>
    <lineage>
        <taxon>Bacteria</taxon>
        <taxon>Pseudomonadati</taxon>
        <taxon>Bacteroidota</taxon>
        <taxon>Flavobacteriia</taxon>
        <taxon>Flavobacteriales</taxon>
        <taxon>Flavobacteriaceae</taxon>
        <taxon>Flavobacterium</taxon>
    </lineage>
</organism>
<dbReference type="EMBL" id="LIYD01000005">
    <property type="protein sequence ID" value="KOS06477.1"/>
    <property type="molecule type" value="Genomic_DNA"/>
</dbReference>
<dbReference type="InterPro" id="IPR050300">
    <property type="entry name" value="GDXG_lipolytic_enzyme"/>
</dbReference>
<dbReference type="InterPro" id="IPR029058">
    <property type="entry name" value="AB_hydrolase_fold"/>
</dbReference>
<dbReference type="Pfam" id="PF20434">
    <property type="entry name" value="BD-FAE"/>
    <property type="match status" value="1"/>
</dbReference>
<comment type="caution">
    <text evidence="4">The sequence shown here is derived from an EMBL/GenBank/DDBJ whole genome shotgun (WGS) entry which is preliminary data.</text>
</comment>
<feature type="chain" id="PRO_5005818435" description="BD-FAE-like domain-containing protein" evidence="2">
    <location>
        <begin position="22"/>
        <end position="302"/>
    </location>
</feature>
<dbReference type="Proteomes" id="UP000037755">
    <property type="component" value="Unassembled WGS sequence"/>
</dbReference>
<gene>
    <name evidence="4" type="ORF">AM493_10850</name>
</gene>
<dbReference type="InterPro" id="IPR049492">
    <property type="entry name" value="BD-FAE-like_dom"/>
</dbReference>
<dbReference type="AlphaFoldDB" id="A0A0M8MIG3"/>
<name>A0A0M8MIG3_9FLAO</name>